<proteinExistence type="predicted"/>
<dbReference type="GO" id="GO:0003700">
    <property type="term" value="F:DNA-binding transcription factor activity"/>
    <property type="evidence" value="ECO:0007669"/>
    <property type="project" value="InterPro"/>
</dbReference>
<dbReference type="AlphaFoldDB" id="A0AA41FI68"/>
<feature type="domain" description="HTH deoR-type" evidence="3">
    <location>
        <begin position="6"/>
        <end position="48"/>
    </location>
</feature>
<dbReference type="EMBL" id="WQPS01000043">
    <property type="protein sequence ID" value="MBT9812136.1"/>
    <property type="molecule type" value="Genomic_DNA"/>
</dbReference>
<organism evidence="4 5">
    <name type="scientific">Enterocloster citroniae</name>
    <dbReference type="NCBI Taxonomy" id="358743"/>
    <lineage>
        <taxon>Bacteria</taxon>
        <taxon>Bacillati</taxon>
        <taxon>Bacillota</taxon>
        <taxon>Clostridia</taxon>
        <taxon>Lachnospirales</taxon>
        <taxon>Lachnospiraceae</taxon>
        <taxon>Enterocloster</taxon>
    </lineage>
</organism>
<dbReference type="InterPro" id="IPR001034">
    <property type="entry name" value="DeoR_HTH"/>
</dbReference>
<evidence type="ECO:0000256" key="1">
    <source>
        <dbReference type="ARBA" id="ARBA00023015"/>
    </source>
</evidence>
<evidence type="ECO:0000256" key="2">
    <source>
        <dbReference type="ARBA" id="ARBA00023163"/>
    </source>
</evidence>
<protein>
    <submittedName>
        <fullName evidence="4">DeoR family transcriptional regulator</fullName>
    </submittedName>
</protein>
<name>A0AA41FI68_9FIRM</name>
<evidence type="ECO:0000259" key="3">
    <source>
        <dbReference type="Pfam" id="PF08220"/>
    </source>
</evidence>
<keyword evidence="1" id="KW-0805">Transcription regulation</keyword>
<dbReference type="InterPro" id="IPR036390">
    <property type="entry name" value="WH_DNA-bd_sf"/>
</dbReference>
<dbReference type="Gene3D" id="1.10.10.10">
    <property type="entry name" value="Winged helix-like DNA-binding domain superfamily/Winged helix DNA-binding domain"/>
    <property type="match status" value="1"/>
</dbReference>
<reference evidence="4" key="1">
    <citation type="journal article" date="2021" name="Gut Microbes">
        <title>A synthetic consortium of 100 gut commensals modulates the composition and function in a colon model of the microbiome of elderly subjects.</title>
        <authorList>
            <person name="Perez M."/>
            <person name="Ntemiri A."/>
            <person name="Tan H."/>
            <person name="Harris H.M.B."/>
            <person name="Roager H.M."/>
            <person name="Ribiere C."/>
            <person name="O'Toole P.W."/>
        </authorList>
    </citation>
    <scope>NUCLEOTIDE SEQUENCE</scope>
    <source>
        <strain evidence="4">MCC335</strain>
    </source>
</reference>
<dbReference type="Pfam" id="PF08220">
    <property type="entry name" value="HTH_DeoR"/>
    <property type="match status" value="1"/>
</dbReference>
<accession>A0AA41FI68</accession>
<dbReference type="RefSeq" id="WP_117450543.1">
    <property type="nucleotide sequence ID" value="NZ_JAQDJP010000001.1"/>
</dbReference>
<sequence length="103" mass="11481">MAVTGLLRLLKEGRAWSVEELAGRLETSQEDIRRQVEYLEHTGFLRRLDSMGRCAAGCGSACGSGCTRGLGMSGMPVMWEVISKSEYQEIPRIHYCKEENALL</sequence>
<dbReference type="InterPro" id="IPR036388">
    <property type="entry name" value="WH-like_DNA-bd_sf"/>
</dbReference>
<gene>
    <name evidence="4" type="ORF">GPL26_21180</name>
</gene>
<dbReference type="Proteomes" id="UP000708338">
    <property type="component" value="Unassembled WGS sequence"/>
</dbReference>
<evidence type="ECO:0000313" key="5">
    <source>
        <dbReference type="Proteomes" id="UP000708338"/>
    </source>
</evidence>
<dbReference type="SUPFAM" id="SSF46785">
    <property type="entry name" value="Winged helix' DNA-binding domain"/>
    <property type="match status" value="1"/>
</dbReference>
<comment type="caution">
    <text evidence="4">The sequence shown here is derived from an EMBL/GenBank/DDBJ whole genome shotgun (WGS) entry which is preliminary data.</text>
</comment>
<keyword evidence="2" id="KW-0804">Transcription</keyword>
<evidence type="ECO:0000313" key="4">
    <source>
        <dbReference type="EMBL" id="MBT9812136.1"/>
    </source>
</evidence>